<evidence type="ECO:0000313" key="2">
    <source>
        <dbReference type="EMBL" id="MEO2217661.1"/>
    </source>
</evidence>
<evidence type="ECO:0000313" key="3">
    <source>
        <dbReference type="Proteomes" id="UP001455709"/>
    </source>
</evidence>
<name>A0ABV0FCF4_9NEIS</name>
<accession>A0ABV0FCF4</accession>
<proteinExistence type="predicted"/>
<dbReference type="EMBL" id="JBDOJC010000001">
    <property type="protein sequence ID" value="MEO2217661.1"/>
    <property type="molecule type" value="Genomic_DNA"/>
</dbReference>
<dbReference type="RefSeq" id="WP_347370771.1">
    <property type="nucleotide sequence ID" value="NZ_JBDOJC010000001.1"/>
</dbReference>
<evidence type="ECO:0000256" key="1">
    <source>
        <dbReference type="SAM" id="MobiDB-lite"/>
    </source>
</evidence>
<comment type="caution">
    <text evidence="2">The sequence shown here is derived from an EMBL/GenBank/DDBJ whole genome shotgun (WGS) entry which is preliminary data.</text>
</comment>
<feature type="region of interest" description="Disordered" evidence="1">
    <location>
        <begin position="126"/>
        <end position="170"/>
    </location>
</feature>
<keyword evidence="3" id="KW-1185">Reference proteome</keyword>
<gene>
    <name evidence="2" type="ORF">ABGV49_11395</name>
</gene>
<reference evidence="2 3" key="1">
    <citation type="submission" date="2024-05" db="EMBL/GenBank/DDBJ databases">
        <authorList>
            <person name="De Oliveira J.P."/>
            <person name="Noriler S.A."/>
            <person name="De Oliveira A.G."/>
            <person name="Sipoli D.S."/>
        </authorList>
    </citation>
    <scope>NUCLEOTIDE SEQUENCE [LARGE SCALE GENOMIC DNA]</scope>
    <source>
        <strain evidence="2 3">LABIM189</strain>
    </source>
</reference>
<sequence>MKNNGTPQTRINQNTQIIRFKIPRRKACRFESDSGTTRHHATQNNRTAQALRFFVVRFQLHPAAPSVRSVGIYVGIKRAIAVDTNSKHMQPPTRSPTFAAQWQPCVRFADNYLDAGSARLDGSISFASPKEMDERKGDPTALRNPASKALSKAPPNSRGANVAPLKQAAA</sequence>
<protein>
    <submittedName>
        <fullName evidence="2">Uncharacterized protein</fullName>
    </submittedName>
</protein>
<dbReference type="Proteomes" id="UP001455709">
    <property type="component" value="Unassembled WGS sequence"/>
</dbReference>
<organism evidence="2 3">
    <name type="scientific">Chromobacterium vaccinii</name>
    <dbReference type="NCBI Taxonomy" id="1108595"/>
    <lineage>
        <taxon>Bacteria</taxon>
        <taxon>Pseudomonadati</taxon>
        <taxon>Pseudomonadota</taxon>
        <taxon>Betaproteobacteria</taxon>
        <taxon>Neisseriales</taxon>
        <taxon>Chromobacteriaceae</taxon>
        <taxon>Chromobacterium</taxon>
    </lineage>
</organism>